<evidence type="ECO:0000313" key="4">
    <source>
        <dbReference type="WBParaSite" id="TCNE_0000340101-mRNA-1"/>
    </source>
</evidence>
<feature type="region of interest" description="Disordered" evidence="1">
    <location>
        <begin position="83"/>
        <end position="102"/>
    </location>
</feature>
<evidence type="ECO:0000313" key="3">
    <source>
        <dbReference type="Proteomes" id="UP000050794"/>
    </source>
</evidence>
<name>A0A183U4I1_TOXCA</name>
<proteinExistence type="predicted"/>
<dbReference type="AlphaFoldDB" id="A0A183U4I1"/>
<protein>
    <submittedName>
        <fullName evidence="2 4">Uncharacterized protein</fullName>
    </submittedName>
</protein>
<dbReference type="WBParaSite" id="TCNE_0000340101-mRNA-1">
    <property type="protein sequence ID" value="TCNE_0000340101-mRNA-1"/>
    <property type="gene ID" value="TCNE_0000340101"/>
</dbReference>
<feature type="compositionally biased region" description="Basic and acidic residues" evidence="1">
    <location>
        <begin position="84"/>
        <end position="102"/>
    </location>
</feature>
<reference evidence="4" key="1">
    <citation type="submission" date="2016-06" db="UniProtKB">
        <authorList>
            <consortium name="WormBaseParasite"/>
        </authorList>
    </citation>
    <scope>IDENTIFICATION</scope>
</reference>
<dbReference type="Proteomes" id="UP000050794">
    <property type="component" value="Unassembled WGS sequence"/>
</dbReference>
<dbReference type="EMBL" id="UYWY01004323">
    <property type="protein sequence ID" value="VDM29118.1"/>
    <property type="molecule type" value="Genomic_DNA"/>
</dbReference>
<keyword evidence="3" id="KW-1185">Reference proteome</keyword>
<accession>A0A183U4I1</accession>
<evidence type="ECO:0000313" key="2">
    <source>
        <dbReference type="EMBL" id="VDM29118.1"/>
    </source>
</evidence>
<reference evidence="2 3" key="2">
    <citation type="submission" date="2018-11" db="EMBL/GenBank/DDBJ databases">
        <authorList>
            <consortium name="Pathogen Informatics"/>
        </authorList>
    </citation>
    <scope>NUCLEOTIDE SEQUENCE [LARGE SCALE GENOMIC DNA]</scope>
</reference>
<evidence type="ECO:0000256" key="1">
    <source>
        <dbReference type="SAM" id="MobiDB-lite"/>
    </source>
</evidence>
<sequence length="102" mass="11213">MIGASLPSTSRTRLPESMCSRVKGLYRRICCMLNENYPAGWCAPDPFTYEVIAFPCTDRYVLTECSSVITAGLAAWSVSIHAARSTEGESRTTRSGLDKDRA</sequence>
<gene>
    <name evidence="2" type="ORF">TCNE_LOCUS3401</name>
</gene>
<organism evidence="3 4">
    <name type="scientific">Toxocara canis</name>
    <name type="common">Canine roundworm</name>
    <dbReference type="NCBI Taxonomy" id="6265"/>
    <lineage>
        <taxon>Eukaryota</taxon>
        <taxon>Metazoa</taxon>
        <taxon>Ecdysozoa</taxon>
        <taxon>Nematoda</taxon>
        <taxon>Chromadorea</taxon>
        <taxon>Rhabditida</taxon>
        <taxon>Spirurina</taxon>
        <taxon>Ascaridomorpha</taxon>
        <taxon>Ascaridoidea</taxon>
        <taxon>Toxocaridae</taxon>
        <taxon>Toxocara</taxon>
    </lineage>
</organism>